<feature type="domain" description="Tryptophan synthase beta chain-like PALP" evidence="3">
    <location>
        <begin position="9"/>
        <end position="301"/>
    </location>
</feature>
<dbReference type="Pfam" id="PF00291">
    <property type="entry name" value="PALP"/>
    <property type="match status" value="1"/>
</dbReference>
<dbReference type="InterPro" id="IPR001216">
    <property type="entry name" value="P-phosphate_BS"/>
</dbReference>
<dbReference type="Gene3D" id="3.40.50.1100">
    <property type="match status" value="2"/>
</dbReference>
<dbReference type="GO" id="GO:0004124">
    <property type="term" value="F:cysteine synthase activity"/>
    <property type="evidence" value="ECO:0007669"/>
    <property type="project" value="UniProtKB-EC"/>
</dbReference>
<proteinExistence type="predicted"/>
<dbReference type="RefSeq" id="WP_380861074.1">
    <property type="nucleotide sequence ID" value="NZ_JBHRXV010000010.1"/>
</dbReference>
<dbReference type="EC" id="2.5.1.47" evidence="4"/>
<gene>
    <name evidence="4" type="ORF">ACFOMD_10630</name>
</gene>
<accession>A0ABV7XC54</accession>
<dbReference type="PROSITE" id="PS00901">
    <property type="entry name" value="CYS_SYNTHASE"/>
    <property type="match status" value="1"/>
</dbReference>
<keyword evidence="2" id="KW-0663">Pyridoxal phosphate</keyword>
<dbReference type="SUPFAM" id="SSF53686">
    <property type="entry name" value="Tryptophan synthase beta subunit-like PLP-dependent enzymes"/>
    <property type="match status" value="1"/>
</dbReference>
<reference evidence="5" key="1">
    <citation type="journal article" date="2019" name="Int. J. Syst. Evol. Microbiol.">
        <title>The Global Catalogue of Microorganisms (GCM) 10K type strain sequencing project: providing services to taxonomists for standard genome sequencing and annotation.</title>
        <authorList>
            <consortium name="The Broad Institute Genomics Platform"/>
            <consortium name="The Broad Institute Genome Sequencing Center for Infectious Disease"/>
            <person name="Wu L."/>
            <person name="Ma J."/>
        </authorList>
    </citation>
    <scope>NUCLEOTIDE SEQUENCE [LARGE SCALE GENOMIC DNA]</scope>
    <source>
        <strain evidence="5">KCTC 42644</strain>
    </source>
</reference>
<protein>
    <submittedName>
        <fullName evidence="4">Cysteine synthase A</fullName>
        <ecNumber evidence="4">2.5.1.47</ecNumber>
    </submittedName>
</protein>
<name>A0ABV7XC54_9SPHN</name>
<evidence type="ECO:0000259" key="3">
    <source>
        <dbReference type="Pfam" id="PF00291"/>
    </source>
</evidence>
<evidence type="ECO:0000313" key="4">
    <source>
        <dbReference type="EMBL" id="MFC3713030.1"/>
    </source>
</evidence>
<dbReference type="Proteomes" id="UP001595615">
    <property type="component" value="Unassembled WGS sequence"/>
</dbReference>
<keyword evidence="5" id="KW-1185">Reference proteome</keyword>
<sequence>MTPADDVIRLIGNTPLVKLRRASEATGCTILAKCEFMNPGGSVKDRAAKYIVEDAEGRGVLAPGGTIVEGTAGNTGIGLAVVGNAKGYRTVIVMPETQSKEKQDALRALGAELVLVPAAPYSNPGHYVHTSRRLADETPNAVWADQFDNIANRFAHIKTTAPEIWAQTDGRLDGFTCAVGTGGTLAGVGMGLKAFDANIAVALTDPDGAALYNYYAEGELCSSGSSVSEGIGQSRITANLEGFTPDDQFRVSDLEALPIVYDLMQYEGLCVGLSSGINVAGAMKLARALGPGKTVVTMLCDSGMRYLSTIFNPAWLAARDLPLPPWMR</sequence>
<comment type="caution">
    <text evidence="4">The sequence shown here is derived from an EMBL/GenBank/DDBJ whole genome shotgun (WGS) entry which is preliminary data.</text>
</comment>
<evidence type="ECO:0000256" key="2">
    <source>
        <dbReference type="ARBA" id="ARBA00022898"/>
    </source>
</evidence>
<dbReference type="EMBL" id="JBHRXV010000010">
    <property type="protein sequence ID" value="MFC3713030.1"/>
    <property type="molecule type" value="Genomic_DNA"/>
</dbReference>
<dbReference type="InterPro" id="IPR036052">
    <property type="entry name" value="TrpB-like_PALP_sf"/>
</dbReference>
<dbReference type="InterPro" id="IPR001926">
    <property type="entry name" value="TrpB-like_PALP"/>
</dbReference>
<dbReference type="NCBIfam" id="NF007989">
    <property type="entry name" value="PRK10717.1"/>
    <property type="match status" value="1"/>
</dbReference>
<evidence type="ECO:0000256" key="1">
    <source>
        <dbReference type="ARBA" id="ARBA00001933"/>
    </source>
</evidence>
<dbReference type="InterPro" id="IPR050214">
    <property type="entry name" value="Cys_Synth/Cystath_Beta-Synth"/>
</dbReference>
<keyword evidence="4" id="KW-0808">Transferase</keyword>
<dbReference type="PANTHER" id="PTHR10314">
    <property type="entry name" value="CYSTATHIONINE BETA-SYNTHASE"/>
    <property type="match status" value="1"/>
</dbReference>
<organism evidence="4 5">
    <name type="scientific">Sphingoaurantiacus capsulatus</name>
    <dbReference type="NCBI Taxonomy" id="1771310"/>
    <lineage>
        <taxon>Bacteria</taxon>
        <taxon>Pseudomonadati</taxon>
        <taxon>Pseudomonadota</taxon>
        <taxon>Alphaproteobacteria</taxon>
        <taxon>Sphingomonadales</taxon>
        <taxon>Sphingosinicellaceae</taxon>
        <taxon>Sphingoaurantiacus</taxon>
    </lineage>
</organism>
<comment type="cofactor">
    <cofactor evidence="1">
        <name>pyridoxal 5'-phosphate</name>
        <dbReference type="ChEBI" id="CHEBI:597326"/>
    </cofactor>
</comment>
<dbReference type="CDD" id="cd01561">
    <property type="entry name" value="CBS_like"/>
    <property type="match status" value="1"/>
</dbReference>
<evidence type="ECO:0000313" key="5">
    <source>
        <dbReference type="Proteomes" id="UP001595615"/>
    </source>
</evidence>